<dbReference type="OrthoDB" id="65478at2"/>
<reference evidence="2 3" key="1">
    <citation type="submission" date="2014-03" db="EMBL/GenBank/DDBJ databases">
        <title>Draft genome sequence of Deinococcus phoenicis 1P10ME.</title>
        <authorList>
            <person name="Stepanov V.G."/>
            <person name="Vaishampayan P."/>
            <person name="Venkateswaran K."/>
            <person name="Fox G.E."/>
        </authorList>
    </citation>
    <scope>NUCLEOTIDE SEQUENCE [LARGE SCALE GENOMIC DNA]</scope>
    <source>
        <strain evidence="2 3">1P10ME</strain>
    </source>
</reference>
<keyword evidence="3" id="KW-1185">Reference proteome</keyword>
<feature type="region of interest" description="Disordered" evidence="1">
    <location>
        <begin position="130"/>
        <end position="188"/>
    </location>
</feature>
<feature type="region of interest" description="Disordered" evidence="1">
    <location>
        <begin position="1"/>
        <end position="72"/>
    </location>
</feature>
<dbReference type="STRING" id="1476583.DEIPH_ctg003orf0004"/>
<comment type="caution">
    <text evidence="2">The sequence shown here is derived from an EMBL/GenBank/DDBJ whole genome shotgun (WGS) entry which is preliminary data.</text>
</comment>
<name>A0A016QV70_9DEIO</name>
<evidence type="ECO:0000256" key="1">
    <source>
        <dbReference type="SAM" id="MobiDB-lite"/>
    </source>
</evidence>
<feature type="compositionally biased region" description="Basic and acidic residues" evidence="1">
    <location>
        <begin position="1"/>
        <end position="10"/>
    </location>
</feature>
<dbReference type="Proteomes" id="UP000020492">
    <property type="component" value="Unassembled WGS sequence"/>
</dbReference>
<evidence type="ECO:0000313" key="3">
    <source>
        <dbReference type="Proteomes" id="UP000020492"/>
    </source>
</evidence>
<accession>A0A016QV70</accession>
<dbReference type="AlphaFoldDB" id="A0A016QV70"/>
<feature type="compositionally biased region" description="Basic and acidic residues" evidence="1">
    <location>
        <begin position="37"/>
        <end position="62"/>
    </location>
</feature>
<proteinExistence type="predicted"/>
<evidence type="ECO:0000313" key="2">
    <source>
        <dbReference type="EMBL" id="EYB69679.1"/>
    </source>
</evidence>
<organism evidence="2 3">
    <name type="scientific">Deinococcus phoenicis</name>
    <dbReference type="NCBI Taxonomy" id="1476583"/>
    <lineage>
        <taxon>Bacteria</taxon>
        <taxon>Thermotogati</taxon>
        <taxon>Deinococcota</taxon>
        <taxon>Deinococci</taxon>
        <taxon>Deinococcales</taxon>
        <taxon>Deinococcaceae</taxon>
        <taxon>Deinococcus</taxon>
    </lineage>
</organism>
<sequence length="188" mass="20181">MTDNRRDGRPDNAPADGEQINELTRTPDYKTGYQMPDPKDVHEEHYTTTPADDRTGSADEGKYQPVQVQDPKEVTGQFDHLATRDPVAMEHTPQQAEFAGAQTVEGLGINSNAPMDLVAPMAAGMGVTSSMATAQETELAVTDPNRSYTPPSKQGPPHVSEQPGDLLPGTPPEIKAEVAGTEDNDNSL</sequence>
<dbReference type="EMBL" id="JHAC01000003">
    <property type="protein sequence ID" value="EYB69679.1"/>
    <property type="molecule type" value="Genomic_DNA"/>
</dbReference>
<gene>
    <name evidence="2" type="ORF">DEIPH_ctg003orf0004</name>
</gene>
<protein>
    <submittedName>
        <fullName evidence="2">Uncharacterized protein</fullName>
    </submittedName>
</protein>
<dbReference type="RefSeq" id="WP_034352318.1">
    <property type="nucleotide sequence ID" value="NZ_JHAC01000003.1"/>
</dbReference>
<dbReference type="PATRIC" id="fig|1476583.3.peg.160"/>